<reference evidence="2" key="1">
    <citation type="submission" date="2016-10" db="EMBL/GenBank/DDBJ databases">
        <authorList>
            <person name="Varghese N."/>
            <person name="Submissions S."/>
        </authorList>
    </citation>
    <scope>NUCLEOTIDE SEQUENCE [LARGE SCALE GENOMIC DNA]</scope>
    <source>
        <strain evidence="2">S1b</strain>
    </source>
</reference>
<dbReference type="EMBL" id="FOGW01000015">
    <property type="protein sequence ID" value="SER94624.1"/>
    <property type="molecule type" value="Genomic_DNA"/>
</dbReference>
<protein>
    <recommendedName>
        <fullName evidence="3">Endosialidase</fullName>
    </recommendedName>
</protein>
<dbReference type="OrthoDB" id="1923633at2"/>
<evidence type="ECO:0000313" key="2">
    <source>
        <dbReference type="Proteomes" id="UP000182471"/>
    </source>
</evidence>
<gene>
    <name evidence="1" type="ORF">SAMN02910429_01574</name>
</gene>
<keyword evidence="2" id="KW-1185">Reference proteome</keyword>
<accession>A0A1H9TCE5</accession>
<evidence type="ECO:0008006" key="3">
    <source>
        <dbReference type="Google" id="ProtNLM"/>
    </source>
</evidence>
<organism evidence="1 2">
    <name type="scientific">Lachnobacterium bovis</name>
    <dbReference type="NCBI Taxonomy" id="140626"/>
    <lineage>
        <taxon>Bacteria</taxon>
        <taxon>Bacillati</taxon>
        <taxon>Bacillota</taxon>
        <taxon>Clostridia</taxon>
        <taxon>Lachnospirales</taxon>
        <taxon>Lachnospiraceae</taxon>
        <taxon>Lachnobacterium</taxon>
    </lineage>
</organism>
<dbReference type="Proteomes" id="UP000182471">
    <property type="component" value="Unassembled WGS sequence"/>
</dbReference>
<sequence length="137" mass="15080">MAVVSDLIRKEENGTLSFGDYTLKTKAKRDNFDYQGNVFKVKTFDEITKLEKNGMFAYESVPGTTVTNFVETNNGASFNVEGAEDAQITLGLDEDKTYKVKINGKEVGDIKTGLGGKLSISVELENQEVVKIEVAEI</sequence>
<evidence type="ECO:0000313" key="1">
    <source>
        <dbReference type="EMBL" id="SER94624.1"/>
    </source>
</evidence>
<dbReference type="AlphaFoldDB" id="A0A1H9TCE5"/>
<name>A0A1H9TCE5_9FIRM</name>
<proteinExistence type="predicted"/>
<dbReference type="RefSeq" id="WP_022750178.1">
    <property type="nucleotide sequence ID" value="NZ_FOGW01000015.1"/>
</dbReference>